<dbReference type="SUPFAM" id="SSF53901">
    <property type="entry name" value="Thiolase-like"/>
    <property type="match status" value="1"/>
</dbReference>
<feature type="domain" description="Beta-ketoacyl-[acyl-carrier-protein] synthase III N-terminal" evidence="14">
    <location>
        <begin position="108"/>
        <end position="186"/>
    </location>
</feature>
<dbReference type="UniPathway" id="UPA00094"/>
<dbReference type="NCBIfam" id="TIGR00747">
    <property type="entry name" value="fabH"/>
    <property type="match status" value="1"/>
</dbReference>
<feature type="region of interest" description="ACP-binding" evidence="12">
    <location>
        <begin position="255"/>
        <end position="259"/>
    </location>
</feature>
<evidence type="ECO:0000256" key="1">
    <source>
        <dbReference type="ARBA" id="ARBA00005194"/>
    </source>
</evidence>
<feature type="domain" description="Beta-ketoacyl-[acyl-carrier-protein] synthase III C-terminal" evidence="13">
    <location>
        <begin position="238"/>
        <end position="326"/>
    </location>
</feature>
<dbReference type="PANTHER" id="PTHR34069:SF2">
    <property type="entry name" value="BETA-KETOACYL-[ACYL-CARRIER-PROTEIN] SYNTHASE III"/>
    <property type="match status" value="1"/>
</dbReference>
<dbReference type="EC" id="2.3.1.180" evidence="3 12"/>
<dbReference type="PANTHER" id="PTHR34069">
    <property type="entry name" value="3-OXOACYL-[ACYL-CARRIER-PROTEIN] SYNTHASE 3"/>
    <property type="match status" value="1"/>
</dbReference>
<evidence type="ECO:0000259" key="13">
    <source>
        <dbReference type="Pfam" id="PF08541"/>
    </source>
</evidence>
<keyword evidence="9 12" id="KW-0275">Fatty acid biosynthesis</keyword>
<dbReference type="EMBL" id="MFIX01000140">
    <property type="protein sequence ID" value="OGG03493.1"/>
    <property type="molecule type" value="Genomic_DNA"/>
</dbReference>
<feature type="active site" evidence="12">
    <location>
        <position position="114"/>
    </location>
</feature>
<accession>A0A1F5YTT2</accession>
<evidence type="ECO:0000256" key="3">
    <source>
        <dbReference type="ARBA" id="ARBA00012333"/>
    </source>
</evidence>
<evidence type="ECO:0000256" key="10">
    <source>
        <dbReference type="ARBA" id="ARBA00023315"/>
    </source>
</evidence>
<comment type="subunit">
    <text evidence="12">Homodimer.</text>
</comment>
<keyword evidence="7 12" id="KW-0276">Fatty acid metabolism</keyword>
<evidence type="ECO:0000313" key="16">
    <source>
        <dbReference type="Proteomes" id="UP000179129"/>
    </source>
</evidence>
<dbReference type="Pfam" id="PF08541">
    <property type="entry name" value="ACP_syn_III_C"/>
    <property type="match status" value="1"/>
</dbReference>
<evidence type="ECO:0000259" key="14">
    <source>
        <dbReference type="Pfam" id="PF08545"/>
    </source>
</evidence>
<keyword evidence="8 12" id="KW-0443">Lipid metabolism</keyword>
<keyword evidence="4 12" id="KW-0963">Cytoplasm</keyword>
<keyword evidence="10 12" id="KW-0012">Acyltransferase</keyword>
<evidence type="ECO:0000256" key="4">
    <source>
        <dbReference type="ARBA" id="ARBA00022490"/>
    </source>
</evidence>
<dbReference type="GO" id="GO:0044550">
    <property type="term" value="P:secondary metabolite biosynthetic process"/>
    <property type="evidence" value="ECO:0007669"/>
    <property type="project" value="TreeGrafter"/>
</dbReference>
<comment type="similarity">
    <text evidence="2 12">Belongs to the thiolase-like superfamily. FabH family.</text>
</comment>
<comment type="catalytic activity">
    <reaction evidence="11">
        <text>malonyl-[ACP] + acetyl-CoA + H(+) = 3-oxobutanoyl-[ACP] + CO2 + CoA</text>
        <dbReference type="Rhea" id="RHEA:12080"/>
        <dbReference type="Rhea" id="RHEA-COMP:9623"/>
        <dbReference type="Rhea" id="RHEA-COMP:9625"/>
        <dbReference type="ChEBI" id="CHEBI:15378"/>
        <dbReference type="ChEBI" id="CHEBI:16526"/>
        <dbReference type="ChEBI" id="CHEBI:57287"/>
        <dbReference type="ChEBI" id="CHEBI:57288"/>
        <dbReference type="ChEBI" id="CHEBI:78449"/>
        <dbReference type="ChEBI" id="CHEBI:78450"/>
        <dbReference type="EC" id="2.3.1.180"/>
    </reaction>
    <physiologicalReaction direction="left-to-right" evidence="11">
        <dbReference type="Rhea" id="RHEA:12081"/>
    </physiologicalReaction>
</comment>
<feature type="active site" evidence="12">
    <location>
        <position position="284"/>
    </location>
</feature>
<comment type="caution">
    <text evidence="15">The sequence shown here is derived from an EMBL/GenBank/DDBJ whole genome shotgun (WGS) entry which is preliminary data.</text>
</comment>
<proteinExistence type="inferred from homology"/>
<keyword evidence="5 12" id="KW-0444">Lipid biosynthesis</keyword>
<evidence type="ECO:0000256" key="6">
    <source>
        <dbReference type="ARBA" id="ARBA00022679"/>
    </source>
</evidence>
<sequence length="327" mass="34634">MKTYLKVVSTGIAIPDKVISNADLEKMVETSDDWIVTRTGIHERRISENGVSSGDLGAQAARMALDNAGLSAGDIDLIMVATASGDHLFPSTACIIQNKLGAKQATAFDISAACSGFLYCLTVAHSLLSTGSFRTALIIGAETLSKITDYSDRSTCVLFGDGAGAMIVTLGTDDKGLFASHLGSDGSYAPLLNLPAGGSRLPASLETVRQDLHYIKMNGNELFKVAVRSMEEAAIMTLSKAHVSTAQLDLLIPHQANIRIINSLVKRLGVEEKKVYVNIERYGNTSAASIPIAYHEARAQGLCDENSLILMVAFGGGITWGGVLIRG</sequence>
<gene>
    <name evidence="12" type="primary">fabH</name>
    <name evidence="15" type="ORF">A3F83_09010</name>
</gene>
<dbReference type="GO" id="GO:0004315">
    <property type="term" value="F:3-oxoacyl-[acyl-carrier-protein] synthase activity"/>
    <property type="evidence" value="ECO:0007669"/>
    <property type="project" value="InterPro"/>
</dbReference>
<comment type="function">
    <text evidence="12">Catalyzes the condensation reaction of fatty acid synthesis by the addition to an acyl acceptor of two carbons from malonyl-ACP. Catalyzes the first condensation reaction which initiates fatty acid synthesis and may therefore play a role in governing the total rate of fatty acid production. Possesses both acetoacetyl-ACP synthase and acetyl transacylase activities. Its substrate specificity determines the biosynthesis of branched-chain and/or straight-chain of fatty acids.</text>
</comment>
<dbReference type="STRING" id="1817867.A3F83_09010"/>
<dbReference type="Pfam" id="PF08545">
    <property type="entry name" value="ACP_syn_III"/>
    <property type="match status" value="1"/>
</dbReference>
<dbReference type="InterPro" id="IPR004655">
    <property type="entry name" value="FabH"/>
</dbReference>
<dbReference type="Gene3D" id="3.40.47.10">
    <property type="match status" value="1"/>
</dbReference>
<comment type="pathway">
    <text evidence="1 12">Lipid metabolism; fatty acid biosynthesis.</text>
</comment>
<dbReference type="HAMAP" id="MF_01815">
    <property type="entry name" value="FabH"/>
    <property type="match status" value="1"/>
</dbReference>
<reference evidence="15 16" key="1">
    <citation type="journal article" date="2016" name="Nat. Commun.">
        <title>Thousands of microbial genomes shed light on interconnected biogeochemical processes in an aquifer system.</title>
        <authorList>
            <person name="Anantharaman K."/>
            <person name="Brown C.T."/>
            <person name="Hug L.A."/>
            <person name="Sharon I."/>
            <person name="Castelle C.J."/>
            <person name="Probst A.J."/>
            <person name="Thomas B.C."/>
            <person name="Singh A."/>
            <person name="Wilkins M.J."/>
            <person name="Karaoz U."/>
            <person name="Brodie E.L."/>
            <person name="Williams K.H."/>
            <person name="Hubbard S.S."/>
            <person name="Banfield J.F."/>
        </authorList>
    </citation>
    <scope>NUCLEOTIDE SEQUENCE [LARGE SCALE GENOMIC DNA]</scope>
</reference>
<evidence type="ECO:0000313" key="15">
    <source>
        <dbReference type="EMBL" id="OGG03493.1"/>
    </source>
</evidence>
<feature type="active site" evidence="12">
    <location>
        <position position="254"/>
    </location>
</feature>
<dbReference type="NCBIfam" id="NF006829">
    <property type="entry name" value="PRK09352.1"/>
    <property type="match status" value="1"/>
</dbReference>
<evidence type="ECO:0000256" key="2">
    <source>
        <dbReference type="ARBA" id="ARBA00008642"/>
    </source>
</evidence>
<comment type="subcellular location">
    <subcellularLocation>
        <location evidence="12">Cytoplasm</location>
    </subcellularLocation>
</comment>
<dbReference type="InterPro" id="IPR013747">
    <property type="entry name" value="ACP_syn_III_C"/>
</dbReference>
<dbReference type="GO" id="GO:0005737">
    <property type="term" value="C:cytoplasm"/>
    <property type="evidence" value="ECO:0007669"/>
    <property type="project" value="UniProtKB-SubCell"/>
</dbReference>
<dbReference type="GO" id="GO:0006633">
    <property type="term" value="P:fatty acid biosynthetic process"/>
    <property type="evidence" value="ECO:0007669"/>
    <property type="project" value="UniProtKB-UniRule"/>
</dbReference>
<keyword evidence="12" id="KW-0511">Multifunctional enzyme</keyword>
<evidence type="ECO:0000256" key="9">
    <source>
        <dbReference type="ARBA" id="ARBA00023160"/>
    </source>
</evidence>
<evidence type="ECO:0000256" key="7">
    <source>
        <dbReference type="ARBA" id="ARBA00022832"/>
    </source>
</evidence>
<evidence type="ECO:0000256" key="5">
    <source>
        <dbReference type="ARBA" id="ARBA00022516"/>
    </source>
</evidence>
<dbReference type="AlphaFoldDB" id="A0A1F5YTT2"/>
<comment type="domain">
    <text evidence="12">The last Arg residue of the ACP-binding site is essential for the weak association between ACP/AcpP and FabH.</text>
</comment>
<dbReference type="CDD" id="cd00830">
    <property type="entry name" value="KAS_III"/>
    <property type="match status" value="1"/>
</dbReference>
<dbReference type="InterPro" id="IPR016039">
    <property type="entry name" value="Thiolase-like"/>
</dbReference>
<protein>
    <recommendedName>
        <fullName evidence="3 12">Beta-ketoacyl-[acyl-carrier-protein] synthase III</fullName>
        <shortName evidence="12">Beta-ketoacyl-ACP synthase III</shortName>
        <shortName evidence="12">KAS III</shortName>
        <ecNumber evidence="3 12">2.3.1.180</ecNumber>
    </recommendedName>
    <alternativeName>
        <fullName evidence="12">3-oxoacyl-[acyl-carrier-protein] synthase 3</fullName>
    </alternativeName>
    <alternativeName>
        <fullName evidence="12">3-oxoacyl-[acyl-carrier-protein] synthase III</fullName>
    </alternativeName>
</protein>
<keyword evidence="6 12" id="KW-0808">Transferase</keyword>
<dbReference type="Proteomes" id="UP000179129">
    <property type="component" value="Unassembled WGS sequence"/>
</dbReference>
<organism evidence="15 16">
    <name type="scientific">Candidatus Glassbacteria bacterium RIFCSPLOWO2_12_FULL_58_11</name>
    <dbReference type="NCBI Taxonomy" id="1817867"/>
    <lineage>
        <taxon>Bacteria</taxon>
        <taxon>Candidatus Glassiibacteriota</taxon>
    </lineage>
</organism>
<evidence type="ECO:0000256" key="8">
    <source>
        <dbReference type="ARBA" id="ARBA00023098"/>
    </source>
</evidence>
<name>A0A1F5YTT2_9BACT</name>
<dbReference type="InterPro" id="IPR013751">
    <property type="entry name" value="ACP_syn_III_N"/>
</dbReference>
<evidence type="ECO:0000256" key="12">
    <source>
        <dbReference type="HAMAP-Rule" id="MF_01815"/>
    </source>
</evidence>
<dbReference type="GO" id="GO:0033818">
    <property type="term" value="F:beta-ketoacyl-acyl-carrier-protein synthase III activity"/>
    <property type="evidence" value="ECO:0007669"/>
    <property type="project" value="UniProtKB-UniRule"/>
</dbReference>
<dbReference type="FunFam" id="3.40.47.10:FF:000004">
    <property type="entry name" value="3-oxoacyl-[acyl-carrier-protein] synthase 3"/>
    <property type="match status" value="1"/>
</dbReference>
<evidence type="ECO:0000256" key="11">
    <source>
        <dbReference type="ARBA" id="ARBA00051096"/>
    </source>
</evidence>